<dbReference type="PANTHER" id="PTHR42709:SF6">
    <property type="entry name" value="UNDECAPRENYL PHOSPHATE TRANSPORTER A"/>
    <property type="match status" value="1"/>
</dbReference>
<comment type="subcellular location">
    <subcellularLocation>
        <location evidence="1">Cell membrane</location>
        <topology evidence="1">Multi-pass membrane protein</topology>
    </subcellularLocation>
</comment>
<evidence type="ECO:0000313" key="8">
    <source>
        <dbReference type="EMBL" id="QWT50405.1"/>
    </source>
</evidence>
<dbReference type="EMBL" id="CP064782">
    <property type="protein sequence ID" value="QWT50405.1"/>
    <property type="molecule type" value="Genomic_DNA"/>
</dbReference>
<keyword evidence="3 6" id="KW-0812">Transmembrane</keyword>
<evidence type="ECO:0000256" key="4">
    <source>
        <dbReference type="ARBA" id="ARBA00022989"/>
    </source>
</evidence>
<dbReference type="PANTHER" id="PTHR42709">
    <property type="entry name" value="ALKALINE PHOSPHATASE LIKE PROTEIN"/>
    <property type="match status" value="1"/>
</dbReference>
<keyword evidence="4 6" id="KW-1133">Transmembrane helix</keyword>
<dbReference type="PROSITE" id="PS50206">
    <property type="entry name" value="RHODANESE_3"/>
    <property type="match status" value="1"/>
</dbReference>
<evidence type="ECO:0000256" key="5">
    <source>
        <dbReference type="ARBA" id="ARBA00023136"/>
    </source>
</evidence>
<dbReference type="InterPro" id="IPR051311">
    <property type="entry name" value="DedA_domain"/>
</dbReference>
<feature type="transmembrane region" description="Helical" evidence="6">
    <location>
        <begin position="12"/>
        <end position="36"/>
    </location>
</feature>
<proteinExistence type="predicted"/>
<gene>
    <name evidence="8" type="ORF">Azoinq_07420</name>
</gene>
<dbReference type="Proteomes" id="UP000683428">
    <property type="component" value="Chromosome"/>
</dbReference>
<organism evidence="8 9">
    <name type="scientific">Azospira inquinata</name>
    <dbReference type="NCBI Taxonomy" id="2785627"/>
    <lineage>
        <taxon>Bacteria</taxon>
        <taxon>Pseudomonadati</taxon>
        <taxon>Pseudomonadota</taxon>
        <taxon>Betaproteobacteria</taxon>
        <taxon>Rhodocyclales</taxon>
        <taxon>Rhodocyclaceae</taxon>
        <taxon>Azospira</taxon>
    </lineage>
</organism>
<feature type="transmembrane region" description="Helical" evidence="6">
    <location>
        <begin position="48"/>
        <end position="70"/>
    </location>
</feature>
<dbReference type="InterPro" id="IPR032816">
    <property type="entry name" value="VTT_dom"/>
</dbReference>
<evidence type="ECO:0000256" key="1">
    <source>
        <dbReference type="ARBA" id="ARBA00004651"/>
    </source>
</evidence>
<evidence type="ECO:0000256" key="2">
    <source>
        <dbReference type="ARBA" id="ARBA00022475"/>
    </source>
</evidence>
<keyword evidence="9" id="KW-1185">Reference proteome</keyword>
<protein>
    <submittedName>
        <fullName evidence="8">VTT domain-containing protein</fullName>
    </submittedName>
</protein>
<reference evidence="8" key="1">
    <citation type="submission" date="2020-11" db="EMBL/GenBank/DDBJ databases">
        <title>Azospira inquinata sp. nov.</title>
        <authorList>
            <person name="Moe W.M."/>
            <person name="Mikes M.C."/>
        </authorList>
    </citation>
    <scope>NUCLEOTIDE SEQUENCE</scope>
    <source>
        <strain evidence="8">Azo-3</strain>
    </source>
</reference>
<feature type="domain" description="Rhodanese" evidence="7">
    <location>
        <begin position="218"/>
        <end position="310"/>
    </location>
</feature>
<dbReference type="GO" id="GO:0005886">
    <property type="term" value="C:plasma membrane"/>
    <property type="evidence" value="ECO:0007669"/>
    <property type="project" value="UniProtKB-SubCell"/>
</dbReference>
<evidence type="ECO:0000259" key="7">
    <source>
        <dbReference type="PROSITE" id="PS50206"/>
    </source>
</evidence>
<evidence type="ECO:0000256" key="6">
    <source>
        <dbReference type="SAM" id="Phobius"/>
    </source>
</evidence>
<dbReference type="RefSeq" id="WP_216130437.1">
    <property type="nucleotide sequence ID" value="NZ_CP064782.1"/>
</dbReference>
<dbReference type="AlphaFoldDB" id="A0A975SQZ3"/>
<feature type="transmembrane region" description="Helical" evidence="6">
    <location>
        <begin position="171"/>
        <end position="189"/>
    </location>
</feature>
<dbReference type="Pfam" id="PF09335">
    <property type="entry name" value="VTT_dom"/>
    <property type="match status" value="1"/>
</dbReference>
<dbReference type="KEGG" id="aiq:Azoinq_07420"/>
<keyword evidence="2" id="KW-1003">Cell membrane</keyword>
<keyword evidence="5 6" id="KW-0472">Membrane</keyword>
<evidence type="ECO:0000256" key="3">
    <source>
        <dbReference type="ARBA" id="ARBA00022692"/>
    </source>
</evidence>
<name>A0A975SQZ3_9RHOO</name>
<feature type="transmembrane region" description="Helical" evidence="6">
    <location>
        <begin position="136"/>
        <end position="159"/>
    </location>
</feature>
<accession>A0A975SQZ3</accession>
<dbReference type="SMART" id="SM00450">
    <property type="entry name" value="RHOD"/>
    <property type="match status" value="1"/>
</dbReference>
<evidence type="ECO:0000313" key="9">
    <source>
        <dbReference type="Proteomes" id="UP000683428"/>
    </source>
</evidence>
<sequence length="314" mass="32871">MDTLLALFDQHALAVVFFGVLIEQAGAPLPALPILLLAGAQGVADGVFAVQALVLATLASLAADGVWFGAGRRWGRAILSLLCRVSISPDSCVRQSEVSFSRRGVATLVIAKFVPGLSTLAPPLAGALGLSWRNFLLFNLAGTALWAGSGLAAGMVFHGQIDALLGLLERLGNVALPAVAAAVVLYVAARLWRRAWEARAAARLPRMAVSELSQLLEAGQSVLVVDVRPASPQLPLGPRIPGARHVDLATLAQTSHQDWPRDIPIVTYCACPRDASAAKAARLLQQKGIIAQVLKGGIDGWSEAGLPLETKATN</sequence>
<dbReference type="Pfam" id="PF00581">
    <property type="entry name" value="Rhodanese"/>
    <property type="match status" value="1"/>
</dbReference>
<dbReference type="InterPro" id="IPR001763">
    <property type="entry name" value="Rhodanese-like_dom"/>
</dbReference>